<gene>
    <name evidence="13" type="ORF">HEK616_60010</name>
</gene>
<organism evidence="13 14">
    <name type="scientific">Streptomyces nigrescens</name>
    <dbReference type="NCBI Taxonomy" id="1920"/>
    <lineage>
        <taxon>Bacteria</taxon>
        <taxon>Bacillati</taxon>
        <taxon>Actinomycetota</taxon>
        <taxon>Actinomycetes</taxon>
        <taxon>Kitasatosporales</taxon>
        <taxon>Streptomycetaceae</taxon>
        <taxon>Streptomyces</taxon>
    </lineage>
</organism>
<evidence type="ECO:0000313" key="14">
    <source>
        <dbReference type="Proteomes" id="UP001059597"/>
    </source>
</evidence>
<comment type="catalytic activity">
    <reaction evidence="8">
        <text>[GlcNAc-(1-&gt;4)-Mur2Ac(oyl-L-Ala-gamma-D-Glu-L-Lys-D-Ala-D-Ala)](n)-di-trans,octa-cis-undecaprenyl diphosphate + beta-D-GlcNAc-(1-&gt;4)-Mur2Ac(oyl-L-Ala-gamma-D-Glu-L-Lys-D-Ala-D-Ala)-di-trans,octa-cis-undecaprenyl diphosphate = [GlcNAc-(1-&gt;4)-Mur2Ac(oyl-L-Ala-gamma-D-Glu-L-Lys-D-Ala-D-Ala)](n+1)-di-trans,octa-cis-undecaprenyl diphosphate + di-trans,octa-cis-undecaprenyl diphosphate + H(+)</text>
        <dbReference type="Rhea" id="RHEA:23708"/>
        <dbReference type="Rhea" id="RHEA-COMP:9602"/>
        <dbReference type="Rhea" id="RHEA-COMP:9603"/>
        <dbReference type="ChEBI" id="CHEBI:15378"/>
        <dbReference type="ChEBI" id="CHEBI:58405"/>
        <dbReference type="ChEBI" id="CHEBI:60033"/>
        <dbReference type="ChEBI" id="CHEBI:78435"/>
        <dbReference type="EC" id="2.4.99.28"/>
    </reaction>
</comment>
<dbReference type="InterPro" id="IPR012338">
    <property type="entry name" value="Beta-lactam/transpept-like"/>
</dbReference>
<dbReference type="InterPro" id="IPR036950">
    <property type="entry name" value="PBP_transglycosylase"/>
</dbReference>
<keyword evidence="2" id="KW-0645">Protease</keyword>
<dbReference type="Gene3D" id="1.10.3810.10">
    <property type="entry name" value="Biosynthetic peptidoglycan transglycosylase-like"/>
    <property type="match status" value="1"/>
</dbReference>
<evidence type="ECO:0000256" key="3">
    <source>
        <dbReference type="ARBA" id="ARBA00022676"/>
    </source>
</evidence>
<dbReference type="SUPFAM" id="SSF53955">
    <property type="entry name" value="Lysozyme-like"/>
    <property type="match status" value="1"/>
</dbReference>
<keyword evidence="6" id="KW-0511">Multifunctional enzyme</keyword>
<accession>A0ABN6R7E5</accession>
<proteinExistence type="predicted"/>
<evidence type="ECO:0000256" key="1">
    <source>
        <dbReference type="ARBA" id="ARBA00022645"/>
    </source>
</evidence>
<evidence type="ECO:0000256" key="8">
    <source>
        <dbReference type="ARBA" id="ARBA00049902"/>
    </source>
</evidence>
<keyword evidence="10" id="KW-0472">Membrane</keyword>
<keyword evidence="14" id="KW-1185">Reference proteome</keyword>
<dbReference type="PANTHER" id="PTHR32282">
    <property type="entry name" value="BINDING PROTEIN TRANSPEPTIDASE, PUTATIVE-RELATED"/>
    <property type="match status" value="1"/>
</dbReference>
<evidence type="ECO:0000256" key="5">
    <source>
        <dbReference type="ARBA" id="ARBA00022801"/>
    </source>
</evidence>
<feature type="region of interest" description="Disordered" evidence="9">
    <location>
        <begin position="1"/>
        <end position="20"/>
    </location>
</feature>
<keyword evidence="1" id="KW-0121">Carboxypeptidase</keyword>
<evidence type="ECO:0000256" key="6">
    <source>
        <dbReference type="ARBA" id="ARBA00023268"/>
    </source>
</evidence>
<feature type="region of interest" description="Disordered" evidence="9">
    <location>
        <begin position="653"/>
        <end position="764"/>
    </location>
</feature>
<dbReference type="InterPro" id="IPR001264">
    <property type="entry name" value="Glyco_trans_51"/>
</dbReference>
<evidence type="ECO:0000256" key="9">
    <source>
        <dbReference type="SAM" id="MobiDB-lite"/>
    </source>
</evidence>
<dbReference type="Pfam" id="PF00905">
    <property type="entry name" value="Transpeptidase"/>
    <property type="match status" value="1"/>
</dbReference>
<keyword evidence="10" id="KW-1133">Transmembrane helix</keyword>
<protein>
    <submittedName>
        <fullName evidence="13">Penicillin-binding protein</fullName>
    </submittedName>
</protein>
<dbReference type="InterPro" id="IPR023346">
    <property type="entry name" value="Lysozyme-like_dom_sf"/>
</dbReference>
<dbReference type="InterPro" id="IPR050396">
    <property type="entry name" value="Glycosyltr_51/Transpeptidase"/>
</dbReference>
<keyword evidence="3" id="KW-0328">Glycosyltransferase</keyword>
<dbReference type="Proteomes" id="UP001059597">
    <property type="component" value="Chromosome"/>
</dbReference>
<keyword evidence="10" id="KW-0812">Transmembrane</keyword>
<evidence type="ECO:0000256" key="7">
    <source>
        <dbReference type="ARBA" id="ARBA00034000"/>
    </source>
</evidence>
<keyword evidence="4" id="KW-0808">Transferase</keyword>
<evidence type="ECO:0000259" key="11">
    <source>
        <dbReference type="Pfam" id="PF00905"/>
    </source>
</evidence>
<dbReference type="Gene3D" id="3.40.710.10">
    <property type="entry name" value="DD-peptidase/beta-lactamase superfamily"/>
    <property type="match status" value="1"/>
</dbReference>
<dbReference type="RefSeq" id="WP_261955917.1">
    <property type="nucleotide sequence ID" value="NZ_AP026073.1"/>
</dbReference>
<feature type="domain" description="Penicillin-binding protein transpeptidase" evidence="11">
    <location>
        <begin position="355"/>
        <end position="603"/>
    </location>
</feature>
<keyword evidence="5" id="KW-0378">Hydrolase</keyword>
<comment type="catalytic activity">
    <reaction evidence="7">
        <text>Preferential cleavage: (Ac)2-L-Lys-D-Ala-|-D-Ala. Also transpeptidation of peptidyl-alanyl moieties that are N-acyl substituents of D-alanine.</text>
        <dbReference type="EC" id="3.4.16.4"/>
    </reaction>
</comment>
<feature type="transmembrane region" description="Helical" evidence="10">
    <location>
        <begin position="35"/>
        <end position="57"/>
    </location>
</feature>
<dbReference type="Pfam" id="PF00912">
    <property type="entry name" value="Transgly"/>
    <property type="match status" value="1"/>
</dbReference>
<evidence type="ECO:0000313" key="13">
    <source>
        <dbReference type="EMBL" id="BDM72514.1"/>
    </source>
</evidence>
<evidence type="ECO:0000259" key="12">
    <source>
        <dbReference type="Pfam" id="PF00912"/>
    </source>
</evidence>
<evidence type="ECO:0000256" key="4">
    <source>
        <dbReference type="ARBA" id="ARBA00022679"/>
    </source>
</evidence>
<sequence>MGRAEARRAQQGSARRAKTKQKKSGIRRLFTWKKILGTFLGVCLLGILGFIGLYLYVDIPNDGNKQAQLQSNVYKYADGKVMARVGQVNRENVSLDRIPWAVQRTFVAAENKNFYHDSGVDLMGTARGILNTLMGKGKQGGSTITQQYVKNYYLTQEQTVSRKLQEIVISLKVDNKLGKDKILAGYLNTSYYGRGAYGIQAAARAYYGVDVDKLTVSQGAYLASLLQAPNQYDWSLATKDGQKRVKERWAYTLNNMVEMHWLSPQQRAKQKFQIPKDPKPLPGVSGQTSYIVAEAKRELMAQGVDGKQFDAGGWTITLGIEKDKQKALERAVKHKLTDELNPKARKVDGDAQLGATSVDPKTGHVVAMYGGAGYPKHYTNNATRSDYQPASTFKPLILASAMENNAVTQDGVPITPNTIYDGRNRRPVVGGTIPFAPPNEDEHNYDKITVQTATNNSVNSVFAQMGADVGLDNVKKTAVRLGMDGSKMDVKPAMTLGTMGASPLQMAGAYATFDNHGKKVTPAVVTKAVHTVNGVDNELSLKDPIGPDVLSRRTADTLTSVLTGVVNDGTASESVKNTAYQAAGKTGTSDDNKSAWFVGYTPKLVTAVGMFGESPKGGAQVTLKGTGGGGRVNGGGYPAKVWADYTENALGGNTGGDFDLETDMGAAVPPTTSPTPTVTPSTTPSPTGTPSSTPSGTPSSPSGRPSHTPSGRPSSPTTPSDTASPPDGGVDGGDTSGTTSGADGGTGGNGNGGTKGANSVPGFN</sequence>
<name>A0ABN6R7E5_STRNI</name>
<evidence type="ECO:0000256" key="2">
    <source>
        <dbReference type="ARBA" id="ARBA00022670"/>
    </source>
</evidence>
<dbReference type="EMBL" id="AP026073">
    <property type="protein sequence ID" value="BDM72514.1"/>
    <property type="molecule type" value="Genomic_DNA"/>
</dbReference>
<dbReference type="InterPro" id="IPR001460">
    <property type="entry name" value="PCN-bd_Tpept"/>
</dbReference>
<reference evidence="13" key="1">
    <citation type="submission" date="2022-06" db="EMBL/GenBank/DDBJ databases">
        <title>Complete genome sequence of Streptomyces nigrescens HEK616.</title>
        <authorList>
            <person name="Asamizu S."/>
            <person name="Onaka H."/>
        </authorList>
    </citation>
    <scope>NUCLEOTIDE SEQUENCE</scope>
    <source>
        <strain evidence="13">HEK616</strain>
    </source>
</reference>
<dbReference type="PANTHER" id="PTHR32282:SF34">
    <property type="entry name" value="PENICILLIN-BINDING PROTEIN 1A"/>
    <property type="match status" value="1"/>
</dbReference>
<evidence type="ECO:0000256" key="10">
    <source>
        <dbReference type="SAM" id="Phobius"/>
    </source>
</evidence>
<dbReference type="SUPFAM" id="SSF56601">
    <property type="entry name" value="beta-lactamase/transpeptidase-like"/>
    <property type="match status" value="1"/>
</dbReference>
<feature type="compositionally biased region" description="Low complexity" evidence="9">
    <location>
        <begin position="674"/>
        <end position="728"/>
    </location>
</feature>
<feature type="compositionally biased region" description="Gly residues" evidence="9">
    <location>
        <begin position="742"/>
        <end position="755"/>
    </location>
</feature>
<feature type="domain" description="Glycosyl transferase family 51" evidence="12">
    <location>
        <begin position="79"/>
        <end position="256"/>
    </location>
</feature>